<dbReference type="GO" id="GO:0016020">
    <property type="term" value="C:membrane"/>
    <property type="evidence" value="ECO:0007669"/>
    <property type="project" value="UniProtKB-SubCell"/>
</dbReference>
<dbReference type="GO" id="GO:0005506">
    <property type="term" value="F:iron ion binding"/>
    <property type="evidence" value="ECO:0007669"/>
    <property type="project" value="InterPro"/>
</dbReference>
<evidence type="ECO:0000256" key="2">
    <source>
        <dbReference type="ARBA" id="ARBA00004167"/>
    </source>
</evidence>
<evidence type="ECO:0000256" key="8">
    <source>
        <dbReference type="ARBA" id="ARBA00023033"/>
    </source>
</evidence>
<dbReference type="CDD" id="cd11072">
    <property type="entry name" value="CYP71-like"/>
    <property type="match status" value="2"/>
</dbReference>
<feature type="binding site" description="axial binding residue" evidence="10">
    <location>
        <position position="435"/>
    </location>
    <ligand>
        <name>heme</name>
        <dbReference type="ChEBI" id="CHEBI:30413"/>
    </ligand>
    <ligandPart>
        <name>Fe</name>
        <dbReference type="ChEBI" id="CHEBI:18248"/>
    </ligandPart>
</feature>
<evidence type="ECO:0000256" key="11">
    <source>
        <dbReference type="SAM" id="Phobius"/>
    </source>
</evidence>
<keyword evidence="9 11" id="KW-0472">Membrane</keyword>
<keyword evidence="11" id="KW-0812">Transmembrane</keyword>
<evidence type="ECO:0000256" key="3">
    <source>
        <dbReference type="ARBA" id="ARBA00010617"/>
    </source>
</evidence>
<evidence type="ECO:0000313" key="12">
    <source>
        <dbReference type="EMBL" id="GER48977.1"/>
    </source>
</evidence>
<keyword evidence="7 10" id="KW-0408">Iron</keyword>
<evidence type="ECO:0000313" key="13">
    <source>
        <dbReference type="Proteomes" id="UP000325081"/>
    </source>
</evidence>
<evidence type="ECO:0000256" key="9">
    <source>
        <dbReference type="ARBA" id="ARBA00023136"/>
    </source>
</evidence>
<dbReference type="AlphaFoldDB" id="A0A5A7QX49"/>
<keyword evidence="13" id="KW-1185">Reference proteome</keyword>
<dbReference type="GO" id="GO:0020037">
    <property type="term" value="F:heme binding"/>
    <property type="evidence" value="ECO:0007669"/>
    <property type="project" value="InterPro"/>
</dbReference>
<dbReference type="PRINTS" id="PR00385">
    <property type="entry name" value="P450"/>
</dbReference>
<accession>A0A5A7QX49</accession>
<evidence type="ECO:0000256" key="5">
    <source>
        <dbReference type="ARBA" id="ARBA00022723"/>
    </source>
</evidence>
<evidence type="ECO:0000256" key="6">
    <source>
        <dbReference type="ARBA" id="ARBA00023002"/>
    </source>
</evidence>
<dbReference type="InterPro" id="IPR017972">
    <property type="entry name" value="Cyt_P450_CS"/>
</dbReference>
<dbReference type="PRINTS" id="PR00463">
    <property type="entry name" value="EP450I"/>
</dbReference>
<dbReference type="PANTHER" id="PTHR47943">
    <property type="entry name" value="CYTOCHROME P450 93A3-LIKE"/>
    <property type="match status" value="1"/>
</dbReference>
<comment type="similarity">
    <text evidence="3">Belongs to the cytochrome P450 family.</text>
</comment>
<dbReference type="FunFam" id="1.10.630.10:FF:000011">
    <property type="entry name" value="Cytochrome P450 83B1"/>
    <property type="match status" value="2"/>
</dbReference>
<dbReference type="SUPFAM" id="SSF48264">
    <property type="entry name" value="Cytochrome P450"/>
    <property type="match status" value="2"/>
</dbReference>
<comment type="subcellular location">
    <subcellularLocation>
        <location evidence="2">Membrane</location>
        <topology evidence="2">Single-pass membrane protein</topology>
    </subcellularLocation>
</comment>
<evidence type="ECO:0000256" key="7">
    <source>
        <dbReference type="ARBA" id="ARBA00023004"/>
    </source>
</evidence>
<keyword evidence="8" id="KW-0503">Monooxygenase</keyword>
<dbReference type="GO" id="GO:0004497">
    <property type="term" value="F:monooxygenase activity"/>
    <property type="evidence" value="ECO:0007669"/>
    <property type="project" value="UniProtKB-KW"/>
</dbReference>
<keyword evidence="6" id="KW-0560">Oxidoreductase</keyword>
<dbReference type="OrthoDB" id="2789670at2759"/>
<organism evidence="12 13">
    <name type="scientific">Striga asiatica</name>
    <name type="common">Asiatic witchweed</name>
    <name type="synonym">Buchnera asiatica</name>
    <dbReference type="NCBI Taxonomy" id="4170"/>
    <lineage>
        <taxon>Eukaryota</taxon>
        <taxon>Viridiplantae</taxon>
        <taxon>Streptophyta</taxon>
        <taxon>Embryophyta</taxon>
        <taxon>Tracheophyta</taxon>
        <taxon>Spermatophyta</taxon>
        <taxon>Magnoliopsida</taxon>
        <taxon>eudicotyledons</taxon>
        <taxon>Gunneridae</taxon>
        <taxon>Pentapetalae</taxon>
        <taxon>asterids</taxon>
        <taxon>lamiids</taxon>
        <taxon>Lamiales</taxon>
        <taxon>Orobanchaceae</taxon>
        <taxon>Buchnereae</taxon>
        <taxon>Striga</taxon>
    </lineage>
</organism>
<reference evidence="13" key="1">
    <citation type="journal article" date="2019" name="Curr. Biol.">
        <title>Genome Sequence of Striga asiatica Provides Insight into the Evolution of Plant Parasitism.</title>
        <authorList>
            <person name="Yoshida S."/>
            <person name="Kim S."/>
            <person name="Wafula E.K."/>
            <person name="Tanskanen J."/>
            <person name="Kim Y.M."/>
            <person name="Honaas L."/>
            <person name="Yang Z."/>
            <person name="Spallek T."/>
            <person name="Conn C.E."/>
            <person name="Ichihashi Y."/>
            <person name="Cheong K."/>
            <person name="Cui S."/>
            <person name="Der J.P."/>
            <person name="Gundlach H."/>
            <person name="Jiao Y."/>
            <person name="Hori C."/>
            <person name="Ishida J.K."/>
            <person name="Kasahara H."/>
            <person name="Kiba T."/>
            <person name="Kim M.S."/>
            <person name="Koo N."/>
            <person name="Laohavisit A."/>
            <person name="Lee Y.H."/>
            <person name="Lumba S."/>
            <person name="McCourt P."/>
            <person name="Mortimer J.C."/>
            <person name="Mutuku J.M."/>
            <person name="Nomura T."/>
            <person name="Sasaki-Sekimoto Y."/>
            <person name="Seto Y."/>
            <person name="Wang Y."/>
            <person name="Wakatake T."/>
            <person name="Sakakibara H."/>
            <person name="Demura T."/>
            <person name="Yamaguchi S."/>
            <person name="Yoneyama K."/>
            <person name="Manabe R.I."/>
            <person name="Nelson D.C."/>
            <person name="Schulman A.H."/>
            <person name="Timko M.P."/>
            <person name="dePamphilis C.W."/>
            <person name="Choi D."/>
            <person name="Shirasu K."/>
        </authorList>
    </citation>
    <scope>NUCLEOTIDE SEQUENCE [LARGE SCALE GENOMIC DNA]</scope>
    <source>
        <strain evidence="13">cv. UVA1</strain>
    </source>
</reference>
<keyword evidence="11" id="KW-1133">Transmembrane helix</keyword>
<dbReference type="Gene3D" id="1.10.630.10">
    <property type="entry name" value="Cytochrome P450"/>
    <property type="match status" value="2"/>
</dbReference>
<evidence type="ECO:0000256" key="10">
    <source>
        <dbReference type="PIRSR" id="PIRSR602401-1"/>
    </source>
</evidence>
<sequence length="935" mass="105894">MAWIWATTILAIMFLYIIQQYYLLKKGKLPPGPMGLPVIGHFHLLGKNPHHDLHGLAQKHGPIMHLRFGSVPTIVVSSPVAAELFLKTHDLVFANRPHHEASTYLGYQQRNIVFGRYGPYWRNMRKLCTIELLSNLKISQFQPMREAELGLLVNSLKNAAENKETVDMSAKIMSLGADMTCLMVFGKKFSDRDLDERGFKDVLKETMEEASAFNLGDYFPNLRRFDLQGSGRRLKKLSEIFDRFLERIIDDHVKNRDETKETKDFVDTMMGIMESGEAGFEFDRRHVKAVLLDMLLAGMDTSSAAVEWALSELIRHPTVMKKLQRELQETVGMNRMVEESHLPSLKYLDCVIKESMRAHPVGPQIIHESMEDCEVDGFHIPKNARILVNVWAIARDPSAWENPEIFLPDRFLDSNVDVRGRDFKLIPFGSGRRGCPGLQLGLTTVQLIVAQLVHCFDWELPNGMSADELDMSENFGLVTARATHLMAIPSYRLHNDLCVAIPLKLRGWKTKKKLAPGPHHLAQKHGPIMSLRLGLVPAVVVSSPAGAELVLKAHDLVFAGRPNHQAARHLSYGRKNILFAPYGPYWRNMRRLASLHLLSSQRIDEFRAVRRAELGNLVGSLRRAAGRREPVDLSARVSGLSGDLTCLMVFGRKYEDGDLDEKGFKAVIEETLQVAALPNLGDFFPFMGAVDLQGLTRRMKELSRVFDGFLERIIDDHVASKGEWKGDRDFVDTMMGILESGKAEFEFDRCHVKAVLLDMLVGGTDTSAATIEWILSELIRHPNCLKQLQREIEQVVSMDHQVEEPHLDKLEYLNSVVKETLRLHPVVPLLIHEPTEDCMLNDYHVPKGSRTIVNVWSIGRDNNVWHDPEKFIPERFIEKRVDLKGQDFELIPFGSGRSGCPGLQLGLTVVRLVVAQLVHCFDWELPGCLQLQDVL</sequence>
<protein>
    <submittedName>
        <fullName evidence="12">Cytochrome P450</fullName>
    </submittedName>
</protein>
<keyword evidence="5 10" id="KW-0479">Metal-binding</keyword>
<dbReference type="InterPro" id="IPR002401">
    <property type="entry name" value="Cyt_P450_E_grp-I"/>
</dbReference>
<gene>
    <name evidence="12" type="ORF">STAS_26190</name>
</gene>
<proteinExistence type="inferred from homology"/>
<dbReference type="Proteomes" id="UP000325081">
    <property type="component" value="Unassembled WGS sequence"/>
</dbReference>
<name>A0A5A7QX49_STRAF</name>
<dbReference type="GO" id="GO:0016705">
    <property type="term" value="F:oxidoreductase activity, acting on paired donors, with incorporation or reduction of molecular oxygen"/>
    <property type="evidence" value="ECO:0007669"/>
    <property type="project" value="InterPro"/>
</dbReference>
<dbReference type="PROSITE" id="PS00086">
    <property type="entry name" value="CYTOCHROME_P450"/>
    <property type="match status" value="1"/>
</dbReference>
<feature type="transmembrane region" description="Helical" evidence="11">
    <location>
        <begin position="6"/>
        <end position="24"/>
    </location>
</feature>
<dbReference type="EMBL" id="BKCP01008404">
    <property type="protein sequence ID" value="GER48977.1"/>
    <property type="molecule type" value="Genomic_DNA"/>
</dbReference>
<evidence type="ECO:0000256" key="1">
    <source>
        <dbReference type="ARBA" id="ARBA00001971"/>
    </source>
</evidence>
<keyword evidence="4 10" id="KW-0349">Heme</keyword>
<dbReference type="Pfam" id="PF00067">
    <property type="entry name" value="p450"/>
    <property type="match status" value="2"/>
</dbReference>
<comment type="caution">
    <text evidence="12">The sequence shown here is derived from an EMBL/GenBank/DDBJ whole genome shotgun (WGS) entry which is preliminary data.</text>
</comment>
<dbReference type="InterPro" id="IPR001128">
    <property type="entry name" value="Cyt_P450"/>
</dbReference>
<dbReference type="PANTHER" id="PTHR47943:SF2">
    <property type="entry name" value="CYTOCHROME P450"/>
    <property type="match status" value="1"/>
</dbReference>
<dbReference type="InterPro" id="IPR036396">
    <property type="entry name" value="Cyt_P450_sf"/>
</dbReference>
<comment type="cofactor">
    <cofactor evidence="1 10">
        <name>heme</name>
        <dbReference type="ChEBI" id="CHEBI:30413"/>
    </cofactor>
</comment>
<evidence type="ECO:0000256" key="4">
    <source>
        <dbReference type="ARBA" id="ARBA00022617"/>
    </source>
</evidence>